<dbReference type="PRINTS" id="PR00111">
    <property type="entry name" value="ABHYDROLASE"/>
</dbReference>
<dbReference type="OrthoDB" id="2934473at2759"/>
<dbReference type="EMBL" id="JACGCI010000179">
    <property type="protein sequence ID" value="KAF6742617.1"/>
    <property type="molecule type" value="Genomic_DNA"/>
</dbReference>
<reference evidence="2 3" key="1">
    <citation type="submission" date="2020-07" db="EMBL/GenBank/DDBJ databases">
        <title>Comparative genomics of pyrophilous fungi reveals a link between fire events and developmental genes.</title>
        <authorList>
            <consortium name="DOE Joint Genome Institute"/>
            <person name="Steindorff A.S."/>
            <person name="Carver A."/>
            <person name="Calhoun S."/>
            <person name="Stillman K."/>
            <person name="Liu H."/>
            <person name="Lipzen A."/>
            <person name="Pangilinan J."/>
            <person name="Labutti K."/>
            <person name="Bruns T.D."/>
            <person name="Grigoriev I.V."/>
        </authorList>
    </citation>
    <scope>NUCLEOTIDE SEQUENCE [LARGE SCALE GENOMIC DNA]</scope>
    <source>
        <strain evidence="2 3">CBS 144469</strain>
    </source>
</reference>
<dbReference type="PANTHER" id="PTHR43433">
    <property type="entry name" value="HYDROLASE, ALPHA/BETA FOLD FAMILY PROTEIN"/>
    <property type="match status" value="1"/>
</dbReference>
<evidence type="ECO:0000313" key="2">
    <source>
        <dbReference type="EMBL" id="KAF6742617.1"/>
    </source>
</evidence>
<dbReference type="InterPro" id="IPR050471">
    <property type="entry name" value="AB_hydrolase"/>
</dbReference>
<dbReference type="Gene3D" id="3.40.50.1820">
    <property type="entry name" value="alpha/beta hydrolase"/>
    <property type="match status" value="1"/>
</dbReference>
<protein>
    <recommendedName>
        <fullName evidence="1">AB hydrolase-1 domain-containing protein</fullName>
    </recommendedName>
</protein>
<sequence>MSCKGGHAPQGRVHHGPQLELVCLGSAGGVDGFEKEGWRVGKEKSGVGASILVFDNRGVGNSGYPRGPYTTSGMAEDLICLLDELGKKELNVVGVSLGGMIAQEVAYRIPERIQSLVLSVTTPGGHVWTSGMTSLARLMVTTEPAPKVKLVLDMLYPLKWLEEKAEDDPQAFPRTHLANVLWVNAPRLPERLRIISASIPKVLILTGDEDNLVNPANSFRLKASMPEAELVQWEETGHGITNQRARRFNEALEKHGRRERGGSRRIRRGNIGPLCLVIQLRHVLRSRIPTYTFHSTRYTFHATEDNVPAVYVNRRANRLLAGVELVDAVSEAVPEIVAEWLRYPQDMNHKLSWFVSALQDSLRTADYTWKMIRYFKSTYVVSGSRPHAAQGPAASAEYREEISRHPISIDSTSERRLYQQYQALLRGDLDPTDVDVEGRVGPCWAGFVHCMMKISMQYTRNPEAPSRDKFHALLQKEPGYYFPLREKVPARIKATGPAGPYRPEMIRTLPGIYSALVWRGVTHRTKFFNIRGLCLPLGTTLAQLLTLSSWTPTFLWHRGPTRTSAARNHMGIPIEIATLSKRRFTGRQSVIGNRQFTSSHTRPTFSATLQYFQPRRDNQDIFPNLGKLGSFALVGDLALASGCEMPTTMEMAECIMSLNSGGMGGLRDLGLLPVKLPSKRSEKVEAVAAALEEVESFFMDTFSEDERREMGYNLVILTCDRPQLLRGNDQVDISIHHLHQTQTVWV</sequence>
<dbReference type="SUPFAM" id="SSF53474">
    <property type="entry name" value="alpha/beta-Hydrolases"/>
    <property type="match status" value="1"/>
</dbReference>
<comment type="caution">
    <text evidence="2">The sequence shown here is derived from an EMBL/GenBank/DDBJ whole genome shotgun (WGS) entry which is preliminary data.</text>
</comment>
<proteinExistence type="predicted"/>
<evidence type="ECO:0000259" key="1">
    <source>
        <dbReference type="Pfam" id="PF00561"/>
    </source>
</evidence>
<dbReference type="AlphaFoldDB" id="A0A8H6HAM5"/>
<evidence type="ECO:0000313" key="3">
    <source>
        <dbReference type="Proteomes" id="UP000521943"/>
    </source>
</evidence>
<keyword evidence="3" id="KW-1185">Reference proteome</keyword>
<gene>
    <name evidence="2" type="ORF">DFP72DRAFT_1081762</name>
</gene>
<name>A0A8H6HAM5_9AGAR</name>
<dbReference type="InterPro" id="IPR029058">
    <property type="entry name" value="AB_hydrolase_fold"/>
</dbReference>
<dbReference type="PANTHER" id="PTHR43433:SF5">
    <property type="entry name" value="AB HYDROLASE-1 DOMAIN-CONTAINING PROTEIN"/>
    <property type="match status" value="1"/>
</dbReference>
<dbReference type="Pfam" id="PF00561">
    <property type="entry name" value="Abhydrolase_1"/>
    <property type="match status" value="1"/>
</dbReference>
<organism evidence="2 3">
    <name type="scientific">Ephemerocybe angulata</name>
    <dbReference type="NCBI Taxonomy" id="980116"/>
    <lineage>
        <taxon>Eukaryota</taxon>
        <taxon>Fungi</taxon>
        <taxon>Dikarya</taxon>
        <taxon>Basidiomycota</taxon>
        <taxon>Agaricomycotina</taxon>
        <taxon>Agaricomycetes</taxon>
        <taxon>Agaricomycetidae</taxon>
        <taxon>Agaricales</taxon>
        <taxon>Agaricineae</taxon>
        <taxon>Psathyrellaceae</taxon>
        <taxon>Ephemerocybe</taxon>
    </lineage>
</organism>
<feature type="domain" description="AB hydrolase-1" evidence="1">
    <location>
        <begin position="25"/>
        <end position="174"/>
    </location>
</feature>
<accession>A0A8H6HAM5</accession>
<dbReference type="InterPro" id="IPR000073">
    <property type="entry name" value="AB_hydrolase_1"/>
</dbReference>
<dbReference type="Proteomes" id="UP000521943">
    <property type="component" value="Unassembled WGS sequence"/>
</dbReference>